<organism evidence="2 3">
    <name type="scientific">Heterorhabditis bacteriophora</name>
    <name type="common">Entomopathogenic nematode worm</name>
    <dbReference type="NCBI Taxonomy" id="37862"/>
    <lineage>
        <taxon>Eukaryota</taxon>
        <taxon>Metazoa</taxon>
        <taxon>Ecdysozoa</taxon>
        <taxon>Nematoda</taxon>
        <taxon>Chromadorea</taxon>
        <taxon>Rhabditida</taxon>
        <taxon>Rhabditina</taxon>
        <taxon>Rhabditomorpha</taxon>
        <taxon>Strongyloidea</taxon>
        <taxon>Heterorhabditidae</taxon>
        <taxon>Heterorhabditis</taxon>
    </lineage>
</organism>
<proteinExistence type="predicted"/>
<dbReference type="AlphaFoldDB" id="A0A1I7W722"/>
<feature type="transmembrane region" description="Helical" evidence="1">
    <location>
        <begin position="270"/>
        <end position="290"/>
    </location>
</feature>
<name>A0A1I7W722_HETBA</name>
<keyword evidence="1" id="KW-1133">Transmembrane helix</keyword>
<feature type="transmembrane region" description="Helical" evidence="1">
    <location>
        <begin position="229"/>
        <end position="250"/>
    </location>
</feature>
<evidence type="ECO:0000313" key="3">
    <source>
        <dbReference type="WBParaSite" id="Hba_00436"/>
    </source>
</evidence>
<sequence>MYKCLVYFIVSDMMIVFQNGHPAKYYLKHPGEIDLAAMRLDTKAALKQVLHNRVAPSYLESSIQQWLRDGQLAKLEQLVLSGCGDLLQNRTSTNTDTAEFLANLPEYMEKIEGIHRSIKEGDLEKMRALMTTKKLAIEEDKIFDDYHFYTNNRLIVHFPLQGNNIIVTKNKVEKLCCIDGEIHKTWKTISTKIFVYKELKTKFVKRLLEISYFQHLPTRRTDSRLLSGMINFLMHVGLYSFLYSAISIVYDEYLNKIYVIIQRLILFFNNNHNIVVIRFFFVVLLILSVLSPTTSKSTI</sequence>
<keyword evidence="1" id="KW-0812">Transmembrane</keyword>
<dbReference type="PANTHER" id="PTHR24172:SF4">
    <property type="entry name" value="ANK_REP_REGION DOMAIN-CONTAINING PROTEIN"/>
    <property type="match status" value="1"/>
</dbReference>
<dbReference type="Proteomes" id="UP000095283">
    <property type="component" value="Unplaced"/>
</dbReference>
<evidence type="ECO:0000313" key="2">
    <source>
        <dbReference type="Proteomes" id="UP000095283"/>
    </source>
</evidence>
<keyword evidence="1" id="KW-0472">Membrane</keyword>
<protein>
    <submittedName>
        <fullName evidence="3">Uncharacterized protein</fullName>
    </submittedName>
</protein>
<evidence type="ECO:0000256" key="1">
    <source>
        <dbReference type="SAM" id="Phobius"/>
    </source>
</evidence>
<keyword evidence="2" id="KW-1185">Reference proteome</keyword>
<dbReference type="PANTHER" id="PTHR24172">
    <property type="entry name" value="ANK_REP_REGION DOMAIN-CONTAINING PROTEIN"/>
    <property type="match status" value="1"/>
</dbReference>
<accession>A0A1I7W722</accession>
<dbReference type="WBParaSite" id="Hba_00436">
    <property type="protein sequence ID" value="Hba_00436"/>
    <property type="gene ID" value="Hba_00436"/>
</dbReference>
<reference evidence="3" key="1">
    <citation type="submission" date="2016-11" db="UniProtKB">
        <authorList>
            <consortium name="WormBaseParasite"/>
        </authorList>
    </citation>
    <scope>IDENTIFICATION</scope>
</reference>